<evidence type="ECO:0000256" key="4">
    <source>
        <dbReference type="ARBA" id="ARBA00022989"/>
    </source>
</evidence>
<gene>
    <name evidence="8" type="ORF">SAMN05216282_103169</name>
</gene>
<organism evidence="8 9">
    <name type="scientific">Cryobacterium psychrotolerans</name>
    <dbReference type="NCBI Taxonomy" id="386301"/>
    <lineage>
        <taxon>Bacteria</taxon>
        <taxon>Bacillati</taxon>
        <taxon>Actinomycetota</taxon>
        <taxon>Actinomycetes</taxon>
        <taxon>Micrococcales</taxon>
        <taxon>Microbacteriaceae</taxon>
        <taxon>Cryobacterium</taxon>
    </lineage>
</organism>
<comment type="similarity">
    <text evidence="2 6">Belongs to the SURF1 family.</text>
</comment>
<dbReference type="PANTHER" id="PTHR23427:SF2">
    <property type="entry name" value="SURFEIT LOCUS PROTEIN 1"/>
    <property type="match status" value="1"/>
</dbReference>
<feature type="transmembrane region" description="Helical" evidence="6">
    <location>
        <begin position="12"/>
        <end position="32"/>
    </location>
</feature>
<feature type="transmembrane region" description="Helical" evidence="6">
    <location>
        <begin position="215"/>
        <end position="236"/>
    </location>
</feature>
<dbReference type="Proteomes" id="UP000198701">
    <property type="component" value="Unassembled WGS sequence"/>
</dbReference>
<keyword evidence="9" id="KW-1185">Reference proteome</keyword>
<evidence type="ECO:0000256" key="1">
    <source>
        <dbReference type="ARBA" id="ARBA00004370"/>
    </source>
</evidence>
<dbReference type="PROSITE" id="PS50895">
    <property type="entry name" value="SURF1"/>
    <property type="match status" value="1"/>
</dbReference>
<dbReference type="GO" id="GO:0005886">
    <property type="term" value="C:plasma membrane"/>
    <property type="evidence" value="ECO:0007669"/>
    <property type="project" value="UniProtKB-SubCell"/>
</dbReference>
<evidence type="ECO:0000313" key="8">
    <source>
        <dbReference type="EMBL" id="SDK16778.1"/>
    </source>
</evidence>
<evidence type="ECO:0000256" key="3">
    <source>
        <dbReference type="ARBA" id="ARBA00022692"/>
    </source>
</evidence>
<keyword evidence="6" id="KW-1003">Cell membrane</keyword>
<comment type="subcellular location">
    <subcellularLocation>
        <location evidence="6">Cell membrane</location>
        <topology evidence="6">Multi-pass membrane protein</topology>
    </subcellularLocation>
    <subcellularLocation>
        <location evidence="1">Membrane</location>
    </subcellularLocation>
</comment>
<feature type="region of interest" description="Disordered" evidence="7">
    <location>
        <begin position="248"/>
        <end position="283"/>
    </location>
</feature>
<dbReference type="InterPro" id="IPR002994">
    <property type="entry name" value="Surf1/Shy1"/>
</dbReference>
<evidence type="ECO:0000256" key="6">
    <source>
        <dbReference type="RuleBase" id="RU363076"/>
    </source>
</evidence>
<dbReference type="PANTHER" id="PTHR23427">
    <property type="entry name" value="SURFEIT LOCUS PROTEIN"/>
    <property type="match status" value="1"/>
</dbReference>
<keyword evidence="3 6" id="KW-0812">Transmembrane</keyword>
<sequence length="283" mass="30928">MSGWSFLLSRRWAGYLALTIVFALVSSGLGVWQFARRAEALTEISKIDANYDASPVPLADALPDLDSFAETQKWLPVTVTGTYLVEDQLLVRNRPLNINPGFEVLTPLRQDDGTVFVVNRGWLPTGQNQDAPDAVPEPPVGQVTVVARLKAGEPTLTGRTASGDQIATINLDDVAERLDAPTYTGAYGLLDTEDPPAAERPTAVVRPIRDEGPHLSYALQWFVFALLGFLGLGWAARQEFRTVNIDDPAERERAKTRARREAAKPRGDGEIEDALLDGTHSPL</sequence>
<dbReference type="STRING" id="386301.SAMN05216282_103169"/>
<evidence type="ECO:0000313" key="9">
    <source>
        <dbReference type="Proteomes" id="UP000198701"/>
    </source>
</evidence>
<evidence type="ECO:0000256" key="7">
    <source>
        <dbReference type="SAM" id="MobiDB-lite"/>
    </source>
</evidence>
<dbReference type="CDD" id="cd06662">
    <property type="entry name" value="SURF1"/>
    <property type="match status" value="1"/>
</dbReference>
<dbReference type="AlphaFoldDB" id="A0A1G8ZNZ3"/>
<dbReference type="OrthoDB" id="9807214at2"/>
<dbReference type="EMBL" id="FNFU01000003">
    <property type="protein sequence ID" value="SDK16778.1"/>
    <property type="molecule type" value="Genomic_DNA"/>
</dbReference>
<feature type="compositionally biased region" description="Basic and acidic residues" evidence="7">
    <location>
        <begin position="248"/>
        <end position="269"/>
    </location>
</feature>
<dbReference type="RefSeq" id="WP_092321963.1">
    <property type="nucleotide sequence ID" value="NZ_FNFU01000003.1"/>
</dbReference>
<dbReference type="Pfam" id="PF02104">
    <property type="entry name" value="SURF1"/>
    <property type="match status" value="1"/>
</dbReference>
<name>A0A1G8ZNZ3_9MICO</name>
<accession>A0A1G8ZNZ3</accession>
<proteinExistence type="inferred from homology"/>
<dbReference type="InterPro" id="IPR045214">
    <property type="entry name" value="Surf1/Surf4"/>
</dbReference>
<evidence type="ECO:0000256" key="5">
    <source>
        <dbReference type="ARBA" id="ARBA00023136"/>
    </source>
</evidence>
<evidence type="ECO:0000256" key="2">
    <source>
        <dbReference type="ARBA" id="ARBA00007165"/>
    </source>
</evidence>
<protein>
    <recommendedName>
        <fullName evidence="6">SURF1-like protein</fullName>
    </recommendedName>
</protein>
<reference evidence="8 9" key="1">
    <citation type="submission" date="2016-10" db="EMBL/GenBank/DDBJ databases">
        <authorList>
            <person name="de Groot N.N."/>
        </authorList>
    </citation>
    <scope>NUCLEOTIDE SEQUENCE [LARGE SCALE GENOMIC DNA]</scope>
    <source>
        <strain evidence="8 9">CGMCC 1.5382</strain>
    </source>
</reference>
<keyword evidence="4 6" id="KW-1133">Transmembrane helix</keyword>
<keyword evidence="5 6" id="KW-0472">Membrane</keyword>